<feature type="domain" description="DUF6457" evidence="1">
    <location>
        <begin position="8"/>
        <end position="89"/>
    </location>
</feature>
<protein>
    <recommendedName>
        <fullName evidence="1">DUF6457 domain-containing protein</fullName>
    </recommendedName>
</protein>
<evidence type="ECO:0000259" key="1">
    <source>
        <dbReference type="Pfam" id="PF20058"/>
    </source>
</evidence>
<sequence>MSNPKHLPPQALDAWLVEAAEHLDLAPDSVSIATILNVAKEVAHGVARPAAPLTTFLLGLAVARAEDPRAALTELATQVNELARAWDGTDLGGSPAGARP</sequence>
<reference evidence="2" key="1">
    <citation type="submission" date="2021-03" db="EMBL/GenBank/DDBJ databases">
        <title>Leucobacter chromiisoli sp. nov., isolated from chromium-containing soil of chemical plant.</title>
        <authorList>
            <person name="Xu Z."/>
        </authorList>
    </citation>
    <scope>NUCLEOTIDE SEQUENCE</scope>
    <source>
        <strain evidence="2">K 70/01</strain>
    </source>
</reference>
<dbReference type="RefSeq" id="WP_208240167.1">
    <property type="nucleotide sequence ID" value="NZ_BAAAQU010000002.1"/>
</dbReference>
<organism evidence="2 3">
    <name type="scientific">Leucobacter tardus</name>
    <dbReference type="NCBI Taxonomy" id="501483"/>
    <lineage>
        <taxon>Bacteria</taxon>
        <taxon>Bacillati</taxon>
        <taxon>Actinomycetota</taxon>
        <taxon>Actinomycetes</taxon>
        <taxon>Micrococcales</taxon>
        <taxon>Microbacteriaceae</taxon>
        <taxon>Leucobacter</taxon>
    </lineage>
</organism>
<gene>
    <name evidence="2" type="ORF">J4H85_12740</name>
</gene>
<dbReference type="Pfam" id="PF20058">
    <property type="entry name" value="DUF6457"/>
    <property type="match status" value="1"/>
</dbReference>
<comment type="caution">
    <text evidence="2">The sequence shown here is derived from an EMBL/GenBank/DDBJ whole genome shotgun (WGS) entry which is preliminary data.</text>
</comment>
<dbReference type="AlphaFoldDB" id="A0A939QNC2"/>
<accession>A0A939QNC2</accession>
<evidence type="ECO:0000313" key="3">
    <source>
        <dbReference type="Proteomes" id="UP000668403"/>
    </source>
</evidence>
<evidence type="ECO:0000313" key="2">
    <source>
        <dbReference type="EMBL" id="MBO2990864.1"/>
    </source>
</evidence>
<dbReference type="EMBL" id="JAGFBF010000005">
    <property type="protein sequence ID" value="MBO2990864.1"/>
    <property type="molecule type" value="Genomic_DNA"/>
</dbReference>
<name>A0A939QNC2_9MICO</name>
<proteinExistence type="predicted"/>
<dbReference type="Proteomes" id="UP000668403">
    <property type="component" value="Unassembled WGS sequence"/>
</dbReference>
<keyword evidence="3" id="KW-1185">Reference proteome</keyword>
<dbReference type="InterPro" id="IPR045598">
    <property type="entry name" value="DUF6457"/>
</dbReference>